<dbReference type="Gene3D" id="3.30.70.360">
    <property type="match status" value="1"/>
</dbReference>
<keyword evidence="1" id="KW-0378">Hydrolase</keyword>
<dbReference type="EMBL" id="CALQ01001326">
    <property type="protein sequence ID" value="CCM17535.1"/>
    <property type="molecule type" value="Genomic_DNA"/>
</dbReference>
<dbReference type="AlphaFoldDB" id="A0A1E1J1S1"/>
<dbReference type="GO" id="GO:0016787">
    <property type="term" value="F:hydrolase activity"/>
    <property type="evidence" value="ECO:0007669"/>
    <property type="project" value="UniProtKB-KW"/>
</dbReference>
<evidence type="ECO:0000313" key="1">
    <source>
        <dbReference type="EMBL" id="CCM17535.1"/>
    </source>
</evidence>
<dbReference type="Gene3D" id="3.40.630.10">
    <property type="entry name" value="Zn peptidases"/>
    <property type="match status" value="1"/>
</dbReference>
<protein>
    <submittedName>
        <fullName evidence="1">N-acyl-L-amino acid amidohydrolase, putative</fullName>
    </submittedName>
</protein>
<organism evidence="1">
    <name type="scientific">Leishmania guyanensis</name>
    <dbReference type="NCBI Taxonomy" id="5670"/>
    <lineage>
        <taxon>Eukaryota</taxon>
        <taxon>Discoba</taxon>
        <taxon>Euglenozoa</taxon>
        <taxon>Kinetoplastea</taxon>
        <taxon>Metakinetoplastina</taxon>
        <taxon>Trypanosomatida</taxon>
        <taxon>Trypanosomatidae</taxon>
        <taxon>Leishmaniinae</taxon>
        <taxon>Leishmania</taxon>
        <taxon>Leishmania guyanensis species complex</taxon>
    </lineage>
</organism>
<sequence length="75" mass="8041">MGTLRLQNKAAREQVPGNIERIASNVAATHGGTAELDFMLGYDCCHNDPEVTAQVRFVGERVIGAANIIDSKVSL</sequence>
<gene>
    <name evidence="1" type="primary">LgM4147LRVhigh.30.01650.01080</name>
    <name evidence="1" type="ORF">BN36_3050330</name>
</gene>
<proteinExistence type="predicted"/>
<name>A0A1E1J1S1_LEIGU</name>
<accession>A0A1E1J1S1</accession>
<reference evidence="1" key="1">
    <citation type="submission" date="2012-08" db="EMBL/GenBank/DDBJ databases">
        <title>Comparative genomics of metastatic and non-metastatic Leishmania guyanensis provides insights into polygenic factors involved in Leishmania RNA virus infection.</title>
        <authorList>
            <person name="Smith D."/>
            <person name="Hertz-Fowler C."/>
            <person name="Martin R."/>
            <person name="Dickens N."/>
            <person name="Fasel N."/>
            <person name="Falquet L."/>
            <person name="Beverley S."/>
            <person name="Zangger H."/>
            <person name="Calderon-Copete S."/>
            <person name="Mottram J."/>
            <person name="Xenarios I."/>
        </authorList>
    </citation>
    <scope>NUCLEOTIDE SEQUENCE</scope>
    <source>
        <strain evidence="1">MHOM/BR/75/M4147/SSU:IR2SAT-LUC</strain>
    </source>
</reference>